<dbReference type="InterPro" id="IPR043519">
    <property type="entry name" value="NT_sf"/>
</dbReference>
<gene>
    <name evidence="2" type="ordered locus">RPE_4875</name>
</gene>
<proteinExistence type="predicted"/>
<dbReference type="EMBL" id="CP000463">
    <property type="protein sequence ID" value="ABJ08794.1"/>
    <property type="molecule type" value="Genomic_DNA"/>
</dbReference>
<dbReference type="CDD" id="cd05403">
    <property type="entry name" value="NT_KNTase_like"/>
    <property type="match status" value="1"/>
</dbReference>
<dbReference type="SUPFAM" id="SSF81301">
    <property type="entry name" value="Nucleotidyltransferase"/>
    <property type="match status" value="1"/>
</dbReference>
<dbReference type="Gene3D" id="3.30.460.10">
    <property type="entry name" value="Beta Polymerase, domain 2"/>
    <property type="match status" value="1"/>
</dbReference>
<organism evidence="2">
    <name type="scientific">Rhodopseudomonas palustris (strain BisA53)</name>
    <dbReference type="NCBI Taxonomy" id="316055"/>
    <lineage>
        <taxon>Bacteria</taxon>
        <taxon>Pseudomonadati</taxon>
        <taxon>Pseudomonadota</taxon>
        <taxon>Alphaproteobacteria</taxon>
        <taxon>Hyphomicrobiales</taxon>
        <taxon>Nitrobacteraceae</taxon>
        <taxon>Rhodopseudomonas</taxon>
    </lineage>
</organism>
<dbReference type="Pfam" id="PF18765">
    <property type="entry name" value="Polbeta"/>
    <property type="match status" value="1"/>
</dbReference>
<feature type="domain" description="Polymerase beta nucleotidyltransferase" evidence="1">
    <location>
        <begin position="22"/>
        <end position="87"/>
    </location>
</feature>
<protein>
    <submittedName>
        <fullName evidence="2">DNA polymerase, beta domain protein region</fullName>
    </submittedName>
</protein>
<dbReference type="InterPro" id="IPR041633">
    <property type="entry name" value="Polbeta"/>
</dbReference>
<dbReference type="eggNOG" id="COG1708">
    <property type="taxonomic scope" value="Bacteria"/>
</dbReference>
<dbReference type="OrthoDB" id="559450at2"/>
<reference evidence="2" key="1">
    <citation type="submission" date="2006-09" db="EMBL/GenBank/DDBJ databases">
        <title>Complete sequence of Rhodopseudomonas palustris BisA53.</title>
        <authorList>
            <consortium name="US DOE Joint Genome Institute"/>
            <person name="Copeland A."/>
            <person name="Lucas S."/>
            <person name="Lapidus A."/>
            <person name="Barry K."/>
            <person name="Detter J.C."/>
            <person name="Glavina del Rio T."/>
            <person name="Hammon N."/>
            <person name="Israni S."/>
            <person name="Dalin E."/>
            <person name="Tice H."/>
            <person name="Pitluck S."/>
            <person name="Chain P."/>
            <person name="Malfatti S."/>
            <person name="Shin M."/>
            <person name="Vergez L."/>
            <person name="Schmutz J."/>
            <person name="Larimer F."/>
            <person name="Land M."/>
            <person name="Hauser L."/>
            <person name="Pelletier D.A."/>
            <person name="Kyrpides N."/>
            <person name="Kim E."/>
            <person name="Harwood C.S."/>
            <person name="Oda Y."/>
            <person name="Richardson P."/>
        </authorList>
    </citation>
    <scope>NUCLEOTIDE SEQUENCE [LARGE SCALE GENOMIC DNA]</scope>
    <source>
        <strain evidence="2">BisA53</strain>
    </source>
</reference>
<evidence type="ECO:0000259" key="1">
    <source>
        <dbReference type="Pfam" id="PF18765"/>
    </source>
</evidence>
<dbReference type="KEGG" id="rpe:RPE_4875"/>
<evidence type="ECO:0000313" key="2">
    <source>
        <dbReference type="EMBL" id="ABJ08794.1"/>
    </source>
</evidence>
<dbReference type="PANTHER" id="PTHR43449">
    <property type="entry name" value="NUCLEOTIDYLTRANSFERASE"/>
    <property type="match status" value="1"/>
</dbReference>
<dbReference type="PANTHER" id="PTHR43449:SF1">
    <property type="entry name" value="POLYMERASE BETA NUCLEOTIDYLTRANSFERASE DOMAIN-CONTAINING PROTEIN"/>
    <property type="match status" value="1"/>
</dbReference>
<dbReference type="HOGENOM" id="CLU_130257_9_3_5"/>
<sequence length="115" mass="12847">MNVVDQGLQADPRLREAARRLAALPEVETIILFGSRARGDHTPDSDFDLCVLVADTVAAGVFTPVTLWREVSDLGIPIQIVPLRRSAFEAAKRDPNSISHEIEQYGRVLRLDRRQ</sequence>
<dbReference type="AlphaFoldDB" id="Q07GZ0"/>
<name>Q07GZ0_RHOP5</name>
<accession>Q07GZ0</accession>